<comment type="caution">
    <text evidence="12">The sequence shown here is derived from an EMBL/GenBank/DDBJ whole genome shotgun (WGS) entry which is preliminary data.</text>
</comment>
<evidence type="ECO:0000256" key="2">
    <source>
        <dbReference type="ARBA" id="ARBA00022490"/>
    </source>
</evidence>
<dbReference type="PANTHER" id="PTHR43665">
    <property type="entry name" value="ISOPENTENYL-DIPHOSPHATE DELTA-ISOMERASE"/>
    <property type="match status" value="1"/>
</dbReference>
<keyword evidence="5" id="KW-0479">Metal-binding</keyword>
<evidence type="ECO:0000256" key="1">
    <source>
        <dbReference type="ARBA" id="ARBA00001917"/>
    </source>
</evidence>
<dbReference type="EMBL" id="BARV01027479">
    <property type="protein sequence ID" value="GAI37740.1"/>
    <property type="molecule type" value="Genomic_DNA"/>
</dbReference>
<evidence type="ECO:0000313" key="12">
    <source>
        <dbReference type="EMBL" id="GAI37740.1"/>
    </source>
</evidence>
<dbReference type="InterPro" id="IPR013785">
    <property type="entry name" value="Aldolase_TIM"/>
</dbReference>
<feature type="domain" description="FMN-dependent dehydrogenase" evidence="11">
    <location>
        <begin position="29"/>
        <end position="107"/>
    </location>
</feature>
<evidence type="ECO:0000256" key="8">
    <source>
        <dbReference type="ARBA" id="ARBA00023229"/>
    </source>
</evidence>
<dbReference type="GO" id="GO:0004452">
    <property type="term" value="F:isopentenyl-diphosphate delta-isomerase activity"/>
    <property type="evidence" value="ECO:0007669"/>
    <property type="project" value="InterPro"/>
</dbReference>
<dbReference type="GO" id="GO:0010181">
    <property type="term" value="F:FMN binding"/>
    <property type="evidence" value="ECO:0007669"/>
    <property type="project" value="InterPro"/>
</dbReference>
<evidence type="ECO:0000256" key="10">
    <source>
        <dbReference type="ARBA" id="ARBA00025810"/>
    </source>
</evidence>
<keyword evidence="8" id="KW-0414">Isoprene biosynthesis</keyword>
<sequence length="136" mass="14833">KVEALRSQARARLGPAFWNWGIPTAVCTAEVAKGVRVPVISSGGVRTGLDAVKAFALGADLVGLALPLLRAVPRGRKAVVKLLNNFIVEMKAAMFLTGCKRVEDLRKVPIVITGRTREWFLARGLNPDEFGRGRRR</sequence>
<name>X1PFC6_9ZZZZ</name>
<dbReference type="AlphaFoldDB" id="X1PFC6"/>
<dbReference type="InterPro" id="IPR000262">
    <property type="entry name" value="FMN-dep_DH"/>
</dbReference>
<keyword evidence="3" id="KW-0285">Flavoprotein</keyword>
<comment type="subunit">
    <text evidence="10">Homooctamer. Dimer of tetramers.</text>
</comment>
<dbReference type="GO" id="GO:0046872">
    <property type="term" value="F:metal ion binding"/>
    <property type="evidence" value="ECO:0007669"/>
    <property type="project" value="UniProtKB-KW"/>
</dbReference>
<keyword evidence="7" id="KW-0521">NADP</keyword>
<evidence type="ECO:0000256" key="6">
    <source>
        <dbReference type="ARBA" id="ARBA00022842"/>
    </source>
</evidence>
<dbReference type="SUPFAM" id="SSF51395">
    <property type="entry name" value="FMN-linked oxidoreductases"/>
    <property type="match status" value="1"/>
</dbReference>
<accession>X1PFC6</accession>
<comment type="cofactor">
    <cofactor evidence="1">
        <name>FMN</name>
        <dbReference type="ChEBI" id="CHEBI:58210"/>
    </cofactor>
</comment>
<evidence type="ECO:0000256" key="3">
    <source>
        <dbReference type="ARBA" id="ARBA00022630"/>
    </source>
</evidence>
<dbReference type="PANTHER" id="PTHR43665:SF1">
    <property type="entry name" value="ISOPENTENYL-DIPHOSPHATE DELTA-ISOMERASE"/>
    <property type="match status" value="1"/>
</dbReference>
<reference evidence="12" key="1">
    <citation type="journal article" date="2014" name="Front. Microbiol.">
        <title>High frequency of phylogenetically diverse reductive dehalogenase-homologous genes in deep subseafloor sedimentary metagenomes.</title>
        <authorList>
            <person name="Kawai M."/>
            <person name="Futagami T."/>
            <person name="Toyoda A."/>
            <person name="Takaki Y."/>
            <person name="Nishi S."/>
            <person name="Hori S."/>
            <person name="Arai W."/>
            <person name="Tsubouchi T."/>
            <person name="Morono Y."/>
            <person name="Uchiyama I."/>
            <person name="Ito T."/>
            <person name="Fujiyama A."/>
            <person name="Inagaki F."/>
            <person name="Takami H."/>
        </authorList>
    </citation>
    <scope>NUCLEOTIDE SEQUENCE</scope>
    <source>
        <strain evidence="12">Expedition CK06-06</strain>
    </source>
</reference>
<keyword evidence="6" id="KW-0460">Magnesium</keyword>
<organism evidence="12">
    <name type="scientific">marine sediment metagenome</name>
    <dbReference type="NCBI Taxonomy" id="412755"/>
    <lineage>
        <taxon>unclassified sequences</taxon>
        <taxon>metagenomes</taxon>
        <taxon>ecological metagenomes</taxon>
    </lineage>
</organism>
<dbReference type="InterPro" id="IPR011179">
    <property type="entry name" value="IPdP_isomerase"/>
</dbReference>
<evidence type="ECO:0000259" key="11">
    <source>
        <dbReference type="Pfam" id="PF01070"/>
    </source>
</evidence>
<evidence type="ECO:0000256" key="7">
    <source>
        <dbReference type="ARBA" id="ARBA00022857"/>
    </source>
</evidence>
<feature type="non-terminal residue" evidence="12">
    <location>
        <position position="1"/>
    </location>
</feature>
<dbReference type="GO" id="GO:0016491">
    <property type="term" value="F:oxidoreductase activity"/>
    <property type="evidence" value="ECO:0007669"/>
    <property type="project" value="InterPro"/>
</dbReference>
<proteinExistence type="predicted"/>
<evidence type="ECO:0000256" key="9">
    <source>
        <dbReference type="ARBA" id="ARBA00023235"/>
    </source>
</evidence>
<gene>
    <name evidence="12" type="ORF">S06H3_44209</name>
</gene>
<dbReference type="GO" id="GO:0008299">
    <property type="term" value="P:isoprenoid biosynthetic process"/>
    <property type="evidence" value="ECO:0007669"/>
    <property type="project" value="UniProtKB-KW"/>
</dbReference>
<keyword evidence="2" id="KW-0963">Cytoplasm</keyword>
<dbReference type="Gene3D" id="3.20.20.70">
    <property type="entry name" value="Aldolase class I"/>
    <property type="match status" value="1"/>
</dbReference>
<evidence type="ECO:0000256" key="4">
    <source>
        <dbReference type="ARBA" id="ARBA00022643"/>
    </source>
</evidence>
<keyword evidence="9" id="KW-0413">Isomerase</keyword>
<keyword evidence="4" id="KW-0288">FMN</keyword>
<dbReference type="Pfam" id="PF01070">
    <property type="entry name" value="FMN_dh"/>
    <property type="match status" value="1"/>
</dbReference>
<protein>
    <recommendedName>
        <fullName evidence="11">FMN-dependent dehydrogenase domain-containing protein</fullName>
    </recommendedName>
</protein>
<evidence type="ECO:0000256" key="5">
    <source>
        <dbReference type="ARBA" id="ARBA00022723"/>
    </source>
</evidence>